<reference evidence="1" key="2">
    <citation type="journal article" date="2015" name="Data Brief">
        <title>Shoot transcriptome of the giant reed, Arundo donax.</title>
        <authorList>
            <person name="Barrero R.A."/>
            <person name="Guerrero F.D."/>
            <person name="Moolhuijzen P."/>
            <person name="Goolsby J.A."/>
            <person name="Tidwell J."/>
            <person name="Bellgard S.E."/>
            <person name="Bellgard M.I."/>
        </authorList>
    </citation>
    <scope>NUCLEOTIDE SEQUENCE</scope>
    <source>
        <tissue evidence="1">Shoot tissue taken approximately 20 cm above the soil surface</tissue>
    </source>
</reference>
<reference evidence="1" key="1">
    <citation type="submission" date="2014-09" db="EMBL/GenBank/DDBJ databases">
        <authorList>
            <person name="Magalhaes I.L.F."/>
            <person name="Oliveira U."/>
            <person name="Santos F.R."/>
            <person name="Vidigal T.H.D.A."/>
            <person name="Brescovit A.D."/>
            <person name="Santos A.J."/>
        </authorList>
    </citation>
    <scope>NUCLEOTIDE SEQUENCE</scope>
    <source>
        <tissue evidence="1">Shoot tissue taken approximately 20 cm above the soil surface</tissue>
    </source>
</reference>
<dbReference type="AlphaFoldDB" id="A0A0A9AE86"/>
<sequence length="35" mass="3534">MSQLIPACSALLRYKPGRGACGGYTHTGGPVGWAG</sequence>
<accession>A0A0A9AE86</accession>
<evidence type="ECO:0000313" key="1">
    <source>
        <dbReference type="EMBL" id="JAD45412.1"/>
    </source>
</evidence>
<organism evidence="1">
    <name type="scientific">Arundo donax</name>
    <name type="common">Giant reed</name>
    <name type="synonym">Donax arundinaceus</name>
    <dbReference type="NCBI Taxonomy" id="35708"/>
    <lineage>
        <taxon>Eukaryota</taxon>
        <taxon>Viridiplantae</taxon>
        <taxon>Streptophyta</taxon>
        <taxon>Embryophyta</taxon>
        <taxon>Tracheophyta</taxon>
        <taxon>Spermatophyta</taxon>
        <taxon>Magnoliopsida</taxon>
        <taxon>Liliopsida</taxon>
        <taxon>Poales</taxon>
        <taxon>Poaceae</taxon>
        <taxon>PACMAD clade</taxon>
        <taxon>Arundinoideae</taxon>
        <taxon>Arundineae</taxon>
        <taxon>Arundo</taxon>
    </lineage>
</organism>
<name>A0A0A9AE86_ARUDO</name>
<protein>
    <submittedName>
        <fullName evidence="1">Uncharacterized protein</fullName>
    </submittedName>
</protein>
<proteinExistence type="predicted"/>
<dbReference type="EMBL" id="GBRH01252483">
    <property type="protein sequence ID" value="JAD45412.1"/>
    <property type="molecule type" value="Transcribed_RNA"/>
</dbReference>